<dbReference type="Gene3D" id="3.30.70.940">
    <property type="entry name" value="NusG, N-terminal domain"/>
    <property type="match status" value="1"/>
</dbReference>
<keyword evidence="3" id="KW-0804">Transcription</keyword>
<dbReference type="GO" id="GO:0031564">
    <property type="term" value="P:transcription antitermination"/>
    <property type="evidence" value="ECO:0007669"/>
    <property type="project" value="UniProtKB-KW"/>
</dbReference>
<dbReference type="SUPFAM" id="SSF82679">
    <property type="entry name" value="N-utilization substance G protein NusG, N-terminal domain"/>
    <property type="match status" value="1"/>
</dbReference>
<dbReference type="AlphaFoldDB" id="A0A1F7SKW4"/>
<dbReference type="Pfam" id="PF02357">
    <property type="entry name" value="NusG"/>
    <property type="match status" value="1"/>
</dbReference>
<evidence type="ECO:0000256" key="3">
    <source>
        <dbReference type="ARBA" id="ARBA00023163"/>
    </source>
</evidence>
<dbReference type="InterPro" id="IPR006645">
    <property type="entry name" value="NGN-like_dom"/>
</dbReference>
<protein>
    <recommendedName>
        <fullName evidence="4">NusG-like N-terminal domain-containing protein</fullName>
    </recommendedName>
</protein>
<evidence type="ECO:0000313" key="6">
    <source>
        <dbReference type="Proteomes" id="UP000178082"/>
    </source>
</evidence>
<sequence>MKEEYARWNLINMGYETFLPICLKTKKGSKMALPLFPRYLFVNFDLEKDPRWSIRNCRGVIRLVSFRPDGFPSSVPERFINDIKLRLDKDGYVRIETLASKLKTGDRVEIGDGPFSGYQGLFLESLNGRDRILILLNIIHNSVKISIPSELVSKI</sequence>
<evidence type="ECO:0000256" key="2">
    <source>
        <dbReference type="ARBA" id="ARBA00023015"/>
    </source>
</evidence>
<dbReference type="GO" id="GO:0006354">
    <property type="term" value="P:DNA-templated transcription elongation"/>
    <property type="evidence" value="ECO:0007669"/>
    <property type="project" value="InterPro"/>
</dbReference>
<dbReference type="STRING" id="1817883.A3G31_12250"/>
<gene>
    <name evidence="5" type="ORF">A3G31_12250</name>
</gene>
<evidence type="ECO:0000313" key="5">
    <source>
        <dbReference type="EMBL" id="OGL54405.1"/>
    </source>
</evidence>
<dbReference type="Proteomes" id="UP000178082">
    <property type="component" value="Unassembled WGS sequence"/>
</dbReference>
<organism evidence="5 6">
    <name type="scientific">Candidatus Schekmanbacteria bacterium RIFCSPLOWO2_12_FULL_38_15</name>
    <dbReference type="NCBI Taxonomy" id="1817883"/>
    <lineage>
        <taxon>Bacteria</taxon>
        <taxon>Candidatus Schekmaniibacteriota</taxon>
    </lineage>
</organism>
<dbReference type="PANTHER" id="PTHR30265:SF7">
    <property type="entry name" value="TRANSCRIPTION ANTITERMINATION PROTEIN RFAH"/>
    <property type="match status" value="1"/>
</dbReference>
<comment type="caution">
    <text evidence="5">The sequence shown here is derived from an EMBL/GenBank/DDBJ whole genome shotgun (WGS) entry which is preliminary data.</text>
</comment>
<dbReference type="PANTHER" id="PTHR30265">
    <property type="entry name" value="RHO-INTERACTING TRANSCRIPTION TERMINATION FACTOR NUSG"/>
    <property type="match status" value="1"/>
</dbReference>
<dbReference type="InterPro" id="IPR036735">
    <property type="entry name" value="NGN_dom_sf"/>
</dbReference>
<keyword evidence="2" id="KW-0805">Transcription regulation</keyword>
<evidence type="ECO:0000256" key="1">
    <source>
        <dbReference type="ARBA" id="ARBA00022814"/>
    </source>
</evidence>
<proteinExistence type="predicted"/>
<dbReference type="EMBL" id="MGDI01000012">
    <property type="protein sequence ID" value="OGL54405.1"/>
    <property type="molecule type" value="Genomic_DNA"/>
</dbReference>
<name>A0A1F7SKW4_9BACT</name>
<dbReference type="GO" id="GO:0005829">
    <property type="term" value="C:cytosol"/>
    <property type="evidence" value="ECO:0007669"/>
    <property type="project" value="TreeGrafter"/>
</dbReference>
<dbReference type="InterPro" id="IPR043425">
    <property type="entry name" value="NusG-like"/>
</dbReference>
<reference evidence="5 6" key="1">
    <citation type="journal article" date="2016" name="Nat. Commun.">
        <title>Thousands of microbial genomes shed light on interconnected biogeochemical processes in an aquifer system.</title>
        <authorList>
            <person name="Anantharaman K."/>
            <person name="Brown C.T."/>
            <person name="Hug L.A."/>
            <person name="Sharon I."/>
            <person name="Castelle C.J."/>
            <person name="Probst A.J."/>
            <person name="Thomas B.C."/>
            <person name="Singh A."/>
            <person name="Wilkins M.J."/>
            <person name="Karaoz U."/>
            <person name="Brodie E.L."/>
            <person name="Williams K.H."/>
            <person name="Hubbard S.S."/>
            <person name="Banfield J.F."/>
        </authorList>
    </citation>
    <scope>NUCLEOTIDE SEQUENCE [LARGE SCALE GENOMIC DNA]</scope>
</reference>
<accession>A0A1F7SKW4</accession>
<dbReference type="SUPFAM" id="SSF50104">
    <property type="entry name" value="Translation proteins SH3-like domain"/>
    <property type="match status" value="1"/>
</dbReference>
<dbReference type="InterPro" id="IPR008991">
    <property type="entry name" value="Translation_prot_SH3-like_sf"/>
</dbReference>
<feature type="domain" description="NusG-like N-terminal" evidence="4">
    <location>
        <begin position="2"/>
        <end position="83"/>
    </location>
</feature>
<evidence type="ECO:0000259" key="4">
    <source>
        <dbReference type="Pfam" id="PF02357"/>
    </source>
</evidence>
<keyword evidence="1" id="KW-0889">Transcription antitermination</keyword>